<dbReference type="PROSITE" id="PS51257">
    <property type="entry name" value="PROKAR_LIPOPROTEIN"/>
    <property type="match status" value="1"/>
</dbReference>
<dbReference type="Proteomes" id="UP000027161">
    <property type="component" value="Unassembled WGS sequence"/>
</dbReference>
<feature type="signal peptide" evidence="1">
    <location>
        <begin position="1"/>
        <end position="21"/>
    </location>
</feature>
<evidence type="ECO:0000256" key="1">
    <source>
        <dbReference type="SAM" id="SignalP"/>
    </source>
</evidence>
<keyword evidence="1" id="KW-0732">Signal</keyword>
<protein>
    <recommendedName>
        <fullName evidence="4">Conjugative transfer protein TraV</fullName>
    </recommendedName>
</protein>
<dbReference type="RefSeq" id="WP_008579944.1">
    <property type="nucleotide sequence ID" value="NZ_JFKF01000047.1"/>
</dbReference>
<organism evidence="2 3">
    <name type="scientific">Rickettsia tamurae subsp. buchneri</name>
    <dbReference type="NCBI Taxonomy" id="1462938"/>
    <lineage>
        <taxon>Bacteria</taxon>
        <taxon>Pseudomonadati</taxon>
        <taxon>Pseudomonadota</taxon>
        <taxon>Alphaproteobacteria</taxon>
        <taxon>Rickettsiales</taxon>
        <taxon>Rickettsiaceae</taxon>
        <taxon>Rickettsieae</taxon>
        <taxon>Rickettsia</taxon>
        <taxon>spotted fever group</taxon>
    </lineage>
</organism>
<evidence type="ECO:0008006" key="4">
    <source>
        <dbReference type="Google" id="ProtNLM"/>
    </source>
</evidence>
<reference evidence="2 3" key="1">
    <citation type="submission" date="2014-02" db="EMBL/GenBank/DDBJ databases">
        <title>Draft genome sequence of Rickettsia buchneri sp. nov. ISO7T.</title>
        <authorList>
            <person name="Felsheim R.F."/>
            <person name="Kurtti T.J."/>
            <person name="Munderloh U.G."/>
        </authorList>
    </citation>
    <scope>NUCLEOTIDE SEQUENCE [LARGE SCALE GENOMIC DNA]</scope>
    <source>
        <strain evidence="2 3">ISO7</strain>
    </source>
</reference>
<dbReference type="EMBL" id="JFKF01000047">
    <property type="protein sequence ID" value="KDO03244.1"/>
    <property type="molecule type" value="Genomic_DNA"/>
</dbReference>
<comment type="caution">
    <text evidence="2">The sequence shown here is derived from an EMBL/GenBank/DDBJ whole genome shotgun (WGS) entry which is preliminary data.</text>
</comment>
<keyword evidence="3" id="KW-1185">Reference proteome</keyword>
<feature type="chain" id="PRO_5034415077" description="Conjugative transfer protein TraV" evidence="1">
    <location>
        <begin position="22"/>
        <end position="74"/>
    </location>
</feature>
<gene>
    <name evidence="2" type="ORF">REISMN_02700</name>
</gene>
<dbReference type="AlphaFoldDB" id="A0A8E1C059"/>
<sequence>MNRLSKIVLLSLLTISISSCKLMPYCSDFDCPIPEGIKCKSLYEVNKMADLGIFDPDKQYNICCLGKNKKLKGN</sequence>
<name>A0A8E1C059_9RICK</name>
<evidence type="ECO:0000313" key="2">
    <source>
        <dbReference type="EMBL" id="KDO03244.1"/>
    </source>
</evidence>
<evidence type="ECO:0000313" key="3">
    <source>
        <dbReference type="Proteomes" id="UP000027161"/>
    </source>
</evidence>
<proteinExistence type="predicted"/>
<accession>A0A8E1C059</accession>